<evidence type="ECO:0000259" key="4">
    <source>
        <dbReference type="PROSITE" id="PS50043"/>
    </source>
</evidence>
<gene>
    <name evidence="6" type="primary">agmR</name>
    <name evidence="7" type="ORF">MPC4_10144</name>
    <name evidence="6" type="ORF">MTUNDRAET4_2661</name>
</gene>
<dbReference type="PROSITE" id="PS50043">
    <property type="entry name" value="HTH_LUXR_2"/>
    <property type="match status" value="1"/>
</dbReference>
<dbReference type="PANTHER" id="PTHR45566:SF2">
    <property type="entry name" value="NARL SUBFAMILY"/>
    <property type="match status" value="1"/>
</dbReference>
<dbReference type="SMART" id="SM00421">
    <property type="entry name" value="HTH_LUXR"/>
    <property type="match status" value="1"/>
</dbReference>
<keyword evidence="1 3" id="KW-0597">Phosphoprotein</keyword>
<reference evidence="6 8" key="1">
    <citation type="submission" date="2019-03" db="EMBL/GenBank/DDBJ databases">
        <authorList>
            <person name="Kox A.R. M."/>
        </authorList>
    </citation>
    <scope>NUCLEOTIDE SEQUENCE [LARGE SCALE GENOMIC DNA]</scope>
    <source>
        <strain evidence="6">MTUNDRAET4 annotated genome</strain>
    </source>
</reference>
<dbReference type="SUPFAM" id="SSF52172">
    <property type="entry name" value="CheY-like"/>
    <property type="match status" value="1"/>
</dbReference>
<dbReference type="GO" id="GO:0003677">
    <property type="term" value="F:DNA binding"/>
    <property type="evidence" value="ECO:0007669"/>
    <property type="project" value="UniProtKB-KW"/>
</dbReference>
<dbReference type="CDD" id="cd17535">
    <property type="entry name" value="REC_NarL-like"/>
    <property type="match status" value="1"/>
</dbReference>
<evidence type="ECO:0000313" key="7">
    <source>
        <dbReference type="EMBL" id="VTZ48194.1"/>
    </source>
</evidence>
<evidence type="ECO:0000256" key="1">
    <source>
        <dbReference type="ARBA" id="ARBA00022553"/>
    </source>
</evidence>
<dbReference type="CDD" id="cd06170">
    <property type="entry name" value="LuxR_C_like"/>
    <property type="match status" value="1"/>
</dbReference>
<evidence type="ECO:0000313" key="8">
    <source>
        <dbReference type="Proteomes" id="UP000294360"/>
    </source>
</evidence>
<accession>A0A4U8Z2K1</accession>
<evidence type="ECO:0000256" key="2">
    <source>
        <dbReference type="ARBA" id="ARBA00023125"/>
    </source>
</evidence>
<dbReference type="InterPro" id="IPR011006">
    <property type="entry name" value="CheY-like_superfamily"/>
</dbReference>
<dbReference type="InterPro" id="IPR058245">
    <property type="entry name" value="NreC/VraR/RcsB-like_REC"/>
</dbReference>
<dbReference type="PANTHER" id="PTHR45566">
    <property type="entry name" value="HTH-TYPE TRANSCRIPTIONAL REGULATOR YHJB-RELATED"/>
    <property type="match status" value="1"/>
</dbReference>
<dbReference type="Pfam" id="PF00072">
    <property type="entry name" value="Response_reg"/>
    <property type="match status" value="1"/>
</dbReference>
<dbReference type="GO" id="GO:0000160">
    <property type="term" value="P:phosphorelay signal transduction system"/>
    <property type="evidence" value="ECO:0007669"/>
    <property type="project" value="InterPro"/>
</dbReference>
<dbReference type="InterPro" id="IPR016032">
    <property type="entry name" value="Sig_transdc_resp-reg_C-effctor"/>
</dbReference>
<keyword evidence="9" id="KW-1185">Reference proteome</keyword>
<sequence length="216" mass="22895">MSKILIADDHPVLRRALCEVMSSLLPPDDLICLEAADRAQLFGVLENEEVDLILLDLCMPGMTGLPELVGIRNLAPATPVVVISALFDDGIVAQALNCGAAGFIPKSSSLEALAAALKTVLDGGVYVPGGSLSDEKCAQKRGASADIDPLTPRQLAVLGLLAEGKSNKEIARELSISDLTVKVHITTIFRKLGVATRTQAIVAFQRERSLLPHHLS</sequence>
<dbReference type="OrthoDB" id="9814495at2"/>
<name>A0A4U8Z2K1_METTU</name>
<organism evidence="6 8">
    <name type="scientific">Methylocella tundrae</name>
    <dbReference type="NCBI Taxonomy" id="227605"/>
    <lineage>
        <taxon>Bacteria</taxon>
        <taxon>Pseudomonadati</taxon>
        <taxon>Pseudomonadota</taxon>
        <taxon>Alphaproteobacteria</taxon>
        <taxon>Hyphomicrobiales</taxon>
        <taxon>Beijerinckiaceae</taxon>
        <taxon>Methylocella</taxon>
    </lineage>
</organism>
<keyword evidence="2" id="KW-0238">DNA-binding</keyword>
<evidence type="ECO:0000313" key="9">
    <source>
        <dbReference type="Proteomes" id="UP000485880"/>
    </source>
</evidence>
<reference evidence="7 9" key="2">
    <citation type="submission" date="2019-05" db="EMBL/GenBank/DDBJ databases">
        <authorList>
            <person name="Farhan Ul Haque M."/>
        </authorList>
    </citation>
    <scope>NUCLEOTIDE SEQUENCE [LARGE SCALE GENOMIC DNA]</scope>
    <source>
        <strain evidence="7">2</strain>
    </source>
</reference>
<proteinExistence type="predicted"/>
<evidence type="ECO:0000256" key="3">
    <source>
        <dbReference type="PROSITE-ProRule" id="PRU00169"/>
    </source>
</evidence>
<dbReference type="Gene3D" id="3.40.50.2300">
    <property type="match status" value="1"/>
</dbReference>
<dbReference type="SUPFAM" id="SSF46894">
    <property type="entry name" value="C-terminal effector domain of the bipartite response regulators"/>
    <property type="match status" value="1"/>
</dbReference>
<dbReference type="RefSeq" id="WP_134489946.1">
    <property type="nucleotide sequence ID" value="NZ_CABFMQ020000001.1"/>
</dbReference>
<dbReference type="KEGG" id="mtun:MTUNDRAET4_2661"/>
<dbReference type="InterPro" id="IPR001789">
    <property type="entry name" value="Sig_transdc_resp-reg_receiver"/>
</dbReference>
<dbReference type="AlphaFoldDB" id="A0A4U8Z2K1"/>
<dbReference type="Proteomes" id="UP000485880">
    <property type="component" value="Unassembled WGS sequence"/>
</dbReference>
<dbReference type="EMBL" id="CABFMQ020000001">
    <property type="protein sequence ID" value="VTZ48194.1"/>
    <property type="molecule type" value="Genomic_DNA"/>
</dbReference>
<dbReference type="PROSITE" id="PS50110">
    <property type="entry name" value="RESPONSE_REGULATORY"/>
    <property type="match status" value="1"/>
</dbReference>
<feature type="domain" description="HTH luxR-type" evidence="4">
    <location>
        <begin position="143"/>
        <end position="208"/>
    </location>
</feature>
<evidence type="ECO:0000313" key="6">
    <source>
        <dbReference type="EMBL" id="VFU09548.1"/>
    </source>
</evidence>
<dbReference type="EMBL" id="LR536450">
    <property type="protein sequence ID" value="VFU09548.1"/>
    <property type="molecule type" value="Genomic_DNA"/>
</dbReference>
<dbReference type="InterPro" id="IPR000792">
    <property type="entry name" value="Tscrpt_reg_LuxR_C"/>
</dbReference>
<dbReference type="Pfam" id="PF00196">
    <property type="entry name" value="GerE"/>
    <property type="match status" value="1"/>
</dbReference>
<dbReference type="InterPro" id="IPR051015">
    <property type="entry name" value="EvgA-like"/>
</dbReference>
<dbReference type="Proteomes" id="UP000294360">
    <property type="component" value="Chromosome"/>
</dbReference>
<feature type="domain" description="Response regulatory" evidence="5">
    <location>
        <begin position="3"/>
        <end position="121"/>
    </location>
</feature>
<feature type="modified residue" description="4-aspartylphosphate" evidence="3">
    <location>
        <position position="56"/>
    </location>
</feature>
<protein>
    <submittedName>
        <fullName evidence="6">Glycerol metabolism activator</fullName>
    </submittedName>
</protein>
<dbReference type="SMART" id="SM00448">
    <property type="entry name" value="REC"/>
    <property type="match status" value="1"/>
</dbReference>
<evidence type="ECO:0000259" key="5">
    <source>
        <dbReference type="PROSITE" id="PS50110"/>
    </source>
</evidence>
<dbReference type="GO" id="GO:0006355">
    <property type="term" value="P:regulation of DNA-templated transcription"/>
    <property type="evidence" value="ECO:0007669"/>
    <property type="project" value="InterPro"/>
</dbReference>
<dbReference type="PRINTS" id="PR00038">
    <property type="entry name" value="HTHLUXR"/>
</dbReference>